<dbReference type="GO" id="GO:0005975">
    <property type="term" value="P:carbohydrate metabolic process"/>
    <property type="evidence" value="ECO:0007669"/>
    <property type="project" value="InterPro"/>
</dbReference>
<evidence type="ECO:0000259" key="4">
    <source>
        <dbReference type="Pfam" id="PF03065"/>
    </source>
</evidence>
<dbReference type="CDD" id="cd10797">
    <property type="entry name" value="GH57N_APU_like_1"/>
    <property type="match status" value="1"/>
</dbReference>
<evidence type="ECO:0000256" key="2">
    <source>
        <dbReference type="ARBA" id="ARBA00023277"/>
    </source>
</evidence>
<proteinExistence type="inferred from homology"/>
<dbReference type="Pfam" id="PF03065">
    <property type="entry name" value="Glyco_hydro_57"/>
    <property type="match status" value="1"/>
</dbReference>
<name>A0A0M2UQH8_9BACT</name>
<sequence>MDRYICIHGHFYQPPRENPWLEAIELQDSALPYHDWNERITSECYSRNAASRILDGDGRIKEIVSNYTRISFNFGPTLLSWMEKYAPGIYQAILDADRKSREWRSGHGNAIAQVYNHIIMPLANTRDKRTQIIWGIRDFEHRFQRFPEGMWLSETAVDLETLDIMAEQGIQFTLLSPHQALRVRKIGSEKWKDVSGGRIDPTRGYLCKLPSGRAIYIFFYDGPISRAIAFEKLLNGGEHFAHRLLSGFSDTRKWPQILHVATDGESYGHHHRHGDMSLAFALHYIESRGLARLTNYGEYLEKNPPVHEVEVLSNSSWSCVHGIERWKGNCGCNSGGHPEWNQEWRTPIRNAFDWLRDQMVIKYEQKAKKYLKDPWRARDEYITLLLNRSADQVHQYFERHTVNALGTEEIICMLELLEIQRNALLMYTSCGWFFDELSGIETLQTIQYAGRAIQLSEKIFGYSIENTFLEKLSQAKSNIAEQKDGAHLYEKFVKPAMIDTKKVGVHYAVSSIFEDYPERTRIYCFTVTREDYHREEAGRIKIAVGRVSIRSEIIKETERLSFCVLHLGNHDFSGGVCAFPGDDAYQSMRDEMMASFEKGAFAVMVRLMDKHFGMHNYSLKHLFKDEQRKIVHQVIRSTIDEFEETYRSMYENNRILMRFLQETGMPIPSVFRTAAEFTLNQDLKKACAEEKGLNRIQGILHDMKKWDIPVDALDHEFALRRLIEALMDELQERPSDFSLLQRIERKLHLFLALPFEINLWHVQNVYYEMAKTIYKTFLPKAKYGDPDTVRWIELFKQIGYKLFFNVPAMLPDASDEHFHARGTE</sequence>
<dbReference type="PANTHER" id="PTHR36306">
    <property type="entry name" value="ALPHA-AMYLASE-RELATED-RELATED"/>
    <property type="match status" value="1"/>
</dbReference>
<accession>A0A0M2UQH8</accession>
<evidence type="ECO:0000256" key="3">
    <source>
        <dbReference type="RuleBase" id="RU361196"/>
    </source>
</evidence>
<keyword evidence="2 3" id="KW-0119">Carbohydrate metabolism</keyword>
<organism evidence="5 6">
    <name type="scientific">Candidatus Brocadia fulgida</name>
    <dbReference type="NCBI Taxonomy" id="380242"/>
    <lineage>
        <taxon>Bacteria</taxon>
        <taxon>Pseudomonadati</taxon>
        <taxon>Planctomycetota</taxon>
        <taxon>Candidatus Brocadiia</taxon>
        <taxon>Candidatus Brocadiales</taxon>
        <taxon>Candidatus Brocadiaceae</taxon>
        <taxon>Candidatus Brocadia</taxon>
    </lineage>
</organism>
<dbReference type="PATRIC" id="fig|380242.3.peg.3656"/>
<keyword evidence="6" id="KW-1185">Reference proteome</keyword>
<comment type="caution">
    <text evidence="5">The sequence shown here is derived from an EMBL/GenBank/DDBJ whole genome shotgun (WGS) entry which is preliminary data.</text>
</comment>
<dbReference type="InterPro" id="IPR027291">
    <property type="entry name" value="Glyco_hydro_38_N_sf"/>
</dbReference>
<feature type="domain" description="Glycoside hydrolase family 57 N-terminal" evidence="4">
    <location>
        <begin position="72"/>
        <end position="309"/>
    </location>
</feature>
<keyword evidence="5" id="KW-0378">Hydrolase</keyword>
<protein>
    <submittedName>
        <fullName evidence="5">Glycoside hydrolase</fullName>
    </submittedName>
</protein>
<evidence type="ECO:0000313" key="5">
    <source>
        <dbReference type="EMBL" id="KKO18353.1"/>
    </source>
</evidence>
<dbReference type="Proteomes" id="UP000034954">
    <property type="component" value="Unassembled WGS sequence"/>
</dbReference>
<dbReference type="Pfam" id="PF12055">
    <property type="entry name" value="DUF3536"/>
    <property type="match status" value="1"/>
</dbReference>
<dbReference type="InterPro" id="IPR052046">
    <property type="entry name" value="GH57_Enzymes"/>
</dbReference>
<dbReference type="InterPro" id="IPR011330">
    <property type="entry name" value="Glyco_hydro/deAcase_b/a-brl"/>
</dbReference>
<dbReference type="PANTHER" id="PTHR36306:SF3">
    <property type="entry name" value="GLYCOSIDE HYDROLASE FAMILY 57"/>
    <property type="match status" value="1"/>
</dbReference>
<dbReference type="SUPFAM" id="SSF88713">
    <property type="entry name" value="Glycoside hydrolase/deacetylase"/>
    <property type="match status" value="1"/>
</dbReference>
<dbReference type="AlphaFoldDB" id="A0A0M2UQH8"/>
<dbReference type="EMBL" id="LAQJ01000278">
    <property type="protein sequence ID" value="KKO18353.1"/>
    <property type="molecule type" value="Genomic_DNA"/>
</dbReference>
<comment type="similarity">
    <text evidence="1 3">Belongs to the glycosyl hydrolase 57 family.</text>
</comment>
<dbReference type="InterPro" id="IPR021923">
    <property type="entry name" value="DUF3536"/>
</dbReference>
<evidence type="ECO:0000256" key="1">
    <source>
        <dbReference type="ARBA" id="ARBA00006821"/>
    </source>
</evidence>
<dbReference type="GO" id="GO:0016787">
    <property type="term" value="F:hydrolase activity"/>
    <property type="evidence" value="ECO:0007669"/>
    <property type="project" value="UniProtKB-KW"/>
</dbReference>
<dbReference type="Gene3D" id="3.20.110.10">
    <property type="entry name" value="Glycoside hydrolase 38, N terminal domain"/>
    <property type="match status" value="1"/>
</dbReference>
<dbReference type="InterPro" id="IPR004300">
    <property type="entry name" value="Glyco_hydro_57_N"/>
</dbReference>
<gene>
    <name evidence="5" type="ORF">BROFUL_02952</name>
</gene>
<evidence type="ECO:0000313" key="6">
    <source>
        <dbReference type="Proteomes" id="UP000034954"/>
    </source>
</evidence>
<reference evidence="5 6" key="1">
    <citation type="journal article" date="2013" name="BMC Microbiol.">
        <title>Identification of the type II cytochrome c maturation pathway in anammox bacteria by comparative genomics.</title>
        <authorList>
            <person name="Ferousi C."/>
            <person name="Speth D.R."/>
            <person name="Reimann J."/>
            <person name="Op den Camp H.J."/>
            <person name="Allen J.W."/>
            <person name="Keltjens J.T."/>
            <person name="Jetten M.S."/>
        </authorList>
    </citation>
    <scope>NUCLEOTIDE SEQUENCE [LARGE SCALE GENOMIC DNA]</scope>
    <source>
        <strain evidence="5">RU1</strain>
    </source>
</reference>